<dbReference type="EMBL" id="LT598451">
    <property type="protein sequence ID" value="SCU96586.1"/>
    <property type="molecule type" value="Genomic_DNA"/>
</dbReference>
<name>A0A1G4JZB8_9SACH</name>
<dbReference type="OrthoDB" id="4068255at2759"/>
<organism evidence="2 3">
    <name type="scientific">Lachancea nothofagi CBS 11611</name>
    <dbReference type="NCBI Taxonomy" id="1266666"/>
    <lineage>
        <taxon>Eukaryota</taxon>
        <taxon>Fungi</taxon>
        <taxon>Dikarya</taxon>
        <taxon>Ascomycota</taxon>
        <taxon>Saccharomycotina</taxon>
        <taxon>Saccharomycetes</taxon>
        <taxon>Saccharomycetales</taxon>
        <taxon>Saccharomycetaceae</taxon>
        <taxon>Lachancea</taxon>
    </lineage>
</organism>
<proteinExistence type="predicted"/>
<accession>A0A1G4JZB8</accession>
<evidence type="ECO:0000256" key="1">
    <source>
        <dbReference type="SAM" id="MobiDB-lite"/>
    </source>
</evidence>
<dbReference type="AlphaFoldDB" id="A0A1G4JZB8"/>
<dbReference type="Proteomes" id="UP000189911">
    <property type="component" value="Chromosome E"/>
</dbReference>
<evidence type="ECO:0000313" key="3">
    <source>
        <dbReference type="Proteomes" id="UP000189911"/>
    </source>
</evidence>
<keyword evidence="3" id="KW-1185">Reference proteome</keyword>
<evidence type="ECO:0000313" key="2">
    <source>
        <dbReference type="EMBL" id="SCU96586.1"/>
    </source>
</evidence>
<gene>
    <name evidence="2" type="ORF">LANO_0E13872G</name>
</gene>
<sequence length="359" mass="41822">MSFKTPILDKIVSSENDDSRELDVVGSDEDESFAQLDGDAFRLDRNQAKRHQSPKKKTLFVDDESFAESPVKSGLLGHSPTQSPLRKVQFDTQHGVKRLPADPWDFKTLILEQFEERLPEGYDLRNWRRPSRKLVSNMVDILENNVTMALEQTFAKYTDECNRAILDRSVKGVRKEKEQMLFHLIGKIEHRLRRSRFPSRATDRDLDIEYIYAKRKFIQDRFSRESNHLELVEHQIQREQNTLDELKASQSRHTDRSARRSKELTEQLSNNLHPALSKAMINSFGLLRDNAANRDRYHQDVDDLNLKLEESVSQDSLLGLQDHFPAIREYRASVQKLRDSCQRLFKEPEQQYPGAGTPS</sequence>
<feature type="region of interest" description="Disordered" evidence="1">
    <location>
        <begin position="244"/>
        <end position="265"/>
    </location>
</feature>
<protein>
    <submittedName>
        <fullName evidence="2">LANO_0E13872g1_1</fullName>
    </submittedName>
</protein>
<reference evidence="3" key="1">
    <citation type="submission" date="2016-03" db="EMBL/GenBank/DDBJ databases">
        <authorList>
            <person name="Devillers Hugo."/>
        </authorList>
    </citation>
    <scope>NUCLEOTIDE SEQUENCE [LARGE SCALE GENOMIC DNA]</scope>
</reference>